<sequence length="338" mass="38089">MDMGIAKKFVSLVDRSHTIAGQPFSPATGVDIPKGLYGTVHYGIMVPGLPEPFRFLNIIVLIGQPKARLFANPHLIETSAKDTANLLVGSATATPDHFQGYSVQRDCEFKPDGSYLKFGNDLVIEGQYPNFSVVREGHDFNLQLSLRATDKIAHFSRMVGGLYDHWSILCEYQGVIEQHGEKTELQGLCTYEYARAMNVNLPFRFFTYQIINIDENTQVLMVEVLGPFNMEVQRRVYVRTLDDHGGIYSKGFDFKVHTFESEEVVTPNGVRMRLPGQFSWRVEDDEGVELITIEGDCNQDFNYGMTAGYAGSYHYKGRFKGQAISGTGYIEYIDLRGK</sequence>
<evidence type="ECO:0000313" key="1">
    <source>
        <dbReference type="EMBL" id="ARU57942.1"/>
    </source>
</evidence>
<gene>
    <name evidence="1" type="ORF">OLMES_3922</name>
</gene>
<dbReference type="Proteomes" id="UP000196027">
    <property type="component" value="Chromosome"/>
</dbReference>
<evidence type="ECO:0000313" key="2">
    <source>
        <dbReference type="Proteomes" id="UP000196027"/>
    </source>
</evidence>
<dbReference type="RefSeq" id="WP_087462782.1">
    <property type="nucleotide sequence ID" value="NZ_CP021425.1"/>
</dbReference>
<reference evidence="1 2" key="1">
    <citation type="submission" date="2017-05" db="EMBL/GenBank/DDBJ databases">
        <title>Genomic insights into alkan degradation activity of Oleiphilus messinensis.</title>
        <authorList>
            <person name="Kozyavkin S.A."/>
            <person name="Slesarev A.I."/>
            <person name="Golyshin P.N."/>
            <person name="Korzhenkov A."/>
            <person name="Golyshina O.N."/>
            <person name="Toshchakov S.V."/>
        </authorList>
    </citation>
    <scope>NUCLEOTIDE SEQUENCE [LARGE SCALE GENOMIC DNA]</scope>
    <source>
        <strain evidence="1 2">ME102</strain>
    </source>
</reference>
<organism evidence="1 2">
    <name type="scientific">Oleiphilus messinensis</name>
    <dbReference type="NCBI Taxonomy" id="141451"/>
    <lineage>
        <taxon>Bacteria</taxon>
        <taxon>Pseudomonadati</taxon>
        <taxon>Pseudomonadota</taxon>
        <taxon>Gammaproteobacteria</taxon>
        <taxon>Oceanospirillales</taxon>
        <taxon>Oleiphilaceae</taxon>
        <taxon>Oleiphilus</taxon>
    </lineage>
</organism>
<dbReference type="Pfam" id="PF20375">
    <property type="entry name" value="DUF6670"/>
    <property type="match status" value="1"/>
</dbReference>
<dbReference type="EMBL" id="CP021425">
    <property type="protein sequence ID" value="ARU57942.1"/>
    <property type="molecule type" value="Genomic_DNA"/>
</dbReference>
<dbReference type="InterPro" id="IPR046611">
    <property type="entry name" value="DUF6670"/>
</dbReference>
<dbReference type="KEGG" id="ome:OLMES_3922"/>
<keyword evidence="2" id="KW-1185">Reference proteome</keyword>
<dbReference type="OrthoDB" id="6672593at2"/>
<accession>A0A1Y0IBM5</accession>
<name>A0A1Y0IBM5_9GAMM</name>
<protein>
    <submittedName>
        <fullName evidence="1">Uncharacterized protein</fullName>
    </submittedName>
</protein>
<dbReference type="AlphaFoldDB" id="A0A1Y0IBM5"/>
<proteinExistence type="predicted"/>